<feature type="domain" description="J" evidence="8">
    <location>
        <begin position="7"/>
        <end position="71"/>
    </location>
</feature>
<dbReference type="GO" id="GO:0005737">
    <property type="term" value="C:cytoplasm"/>
    <property type="evidence" value="ECO:0007669"/>
    <property type="project" value="UniProtKB-SubCell"/>
</dbReference>
<keyword evidence="4" id="KW-0143">Chaperone</keyword>
<feature type="compositionally biased region" description="Low complexity" evidence="7">
    <location>
        <begin position="253"/>
        <end position="280"/>
    </location>
</feature>
<feature type="compositionally biased region" description="Low complexity" evidence="7">
    <location>
        <begin position="782"/>
        <end position="793"/>
    </location>
</feature>
<keyword evidence="5" id="KW-0539">Nucleus</keyword>
<dbReference type="SUPFAM" id="SSF46565">
    <property type="entry name" value="Chaperone J-domain"/>
    <property type="match status" value="1"/>
</dbReference>
<evidence type="ECO:0000256" key="6">
    <source>
        <dbReference type="SAM" id="Coils"/>
    </source>
</evidence>
<dbReference type="InterPro" id="IPR001623">
    <property type="entry name" value="DnaJ_domain"/>
</dbReference>
<evidence type="ECO:0000256" key="1">
    <source>
        <dbReference type="ARBA" id="ARBA00004123"/>
    </source>
</evidence>
<evidence type="ECO:0000256" key="2">
    <source>
        <dbReference type="ARBA" id="ARBA00004496"/>
    </source>
</evidence>
<dbReference type="InterPro" id="IPR052094">
    <property type="entry name" value="Pre-mRNA-splicing_ERAD"/>
</dbReference>
<gene>
    <name evidence="9" type="primary">DNAJC17</name>
    <name evidence="9" type="ORF">BGZ95_004483</name>
</gene>
<dbReference type="Gene3D" id="1.20.1270.60">
    <property type="entry name" value="Arfaptin homology (AH) domain/BAR domain"/>
    <property type="match status" value="1"/>
</dbReference>
<evidence type="ECO:0000256" key="4">
    <source>
        <dbReference type="ARBA" id="ARBA00023186"/>
    </source>
</evidence>
<feature type="compositionally biased region" description="Polar residues" evidence="7">
    <location>
        <begin position="899"/>
        <end position="924"/>
    </location>
</feature>
<dbReference type="CDD" id="cd06257">
    <property type="entry name" value="DnaJ"/>
    <property type="match status" value="1"/>
</dbReference>
<dbReference type="PRINTS" id="PR00625">
    <property type="entry name" value="JDOMAIN"/>
</dbReference>
<feature type="compositionally biased region" description="Low complexity" evidence="7">
    <location>
        <begin position="880"/>
        <end position="898"/>
    </location>
</feature>
<evidence type="ECO:0000256" key="3">
    <source>
        <dbReference type="ARBA" id="ARBA00022490"/>
    </source>
</evidence>
<reference evidence="9" key="1">
    <citation type="journal article" date="2020" name="Fungal Divers.">
        <title>Resolving the Mortierellaceae phylogeny through synthesis of multi-gene phylogenetics and phylogenomics.</title>
        <authorList>
            <person name="Vandepol N."/>
            <person name="Liber J."/>
            <person name="Desiro A."/>
            <person name="Na H."/>
            <person name="Kennedy M."/>
            <person name="Barry K."/>
            <person name="Grigoriev I.V."/>
            <person name="Miller A.N."/>
            <person name="O'Donnell K."/>
            <person name="Stajich J.E."/>
            <person name="Bonito G."/>
        </authorList>
    </citation>
    <scope>NUCLEOTIDE SEQUENCE</scope>
    <source>
        <strain evidence="9">NRRL 28262</strain>
    </source>
</reference>
<feature type="coiled-coil region" evidence="6">
    <location>
        <begin position="334"/>
        <end position="365"/>
    </location>
</feature>
<dbReference type="Gene3D" id="1.10.287.110">
    <property type="entry name" value="DnaJ domain"/>
    <property type="match status" value="1"/>
</dbReference>
<keyword evidence="10" id="KW-1185">Reference proteome</keyword>
<accession>A0AAD4DHP9</accession>
<feature type="compositionally biased region" description="Basic and acidic residues" evidence="7">
    <location>
        <begin position="1016"/>
        <end position="1031"/>
    </location>
</feature>
<feature type="compositionally biased region" description="Low complexity" evidence="7">
    <location>
        <begin position="606"/>
        <end position="619"/>
    </location>
</feature>
<comment type="caution">
    <text evidence="9">The sequence shown here is derived from an EMBL/GenBank/DDBJ whole genome shotgun (WGS) entry which is preliminary data.</text>
</comment>
<dbReference type="Proteomes" id="UP001194580">
    <property type="component" value="Unassembled WGS sequence"/>
</dbReference>
<dbReference type="PANTHER" id="PTHR44313">
    <property type="entry name" value="DNAJ HOMOLOG SUBFAMILY C MEMBER 17"/>
    <property type="match status" value="1"/>
</dbReference>
<evidence type="ECO:0000256" key="5">
    <source>
        <dbReference type="ARBA" id="ARBA00023242"/>
    </source>
</evidence>
<sequence>MAEEQLDWYAILGVERTATSKEITKAYRVKALKVHPDKNPDPNAAKVFHELSQAYDLLLDPAARAAFDNLLNVKVQAKERSDKYDSVRRKMKEDLENRENAFRKEQQDEKAAALRMKYEMERLKKENIKKREEREAELLKQADELSQAADTVRQAARDEEATSLDTTLRIKWKRKKQELGPEELTEIFKKFGTIDSCLSKKQGSALISFKTLTGAYATVTASEKGDKDLEAFTITWAGGSEPPLVSNIRAKNASSPSSTPSTAASTPTSTSSPQSAPRPAFNVSASSAFTPAFGSSATAFAGFPSNIPSFAPPPIFNVAAPLVDDYEAATLARMKSKDNERKRLAEEMLRLDREEEERLQAAEKDKKQKVSGRSRLHDGARYAAGSFMNPLTNAIGEQRRLVDSLSAVSKARVEECKHMMAWSKSQDVLLKLNLLIRKISDYELRFGSQYEEFREKIKYLRTKDDTMCEMGRFQNDISTKLVEKGKSGLRAWIKKDTDEDSSKKEPEHDLKLVQLKRQLIKIAYAEQLDAVIELGKKMQIIGEHGKHLLDHIDQSGTVSPYTDGRDTELVLQAARIALENWSQGTTVDAQDTLVNPSPAPTPKPTPAVSVSDDSAAVDANGAAKKSVTRSPSPSPSSPAKPAAKVETSAAVPPLPPRTPDKLPSSESLVPRRVQKNRARAAEEDLLRQQEDLELKKALALSLESSTVQGKDVSDLELTAEELRFISEQENLAVPKPAGASRTVRSPQSVEIGGHVPSQRRPTPSQTAEDDKEVAKAVPAPALEELGGSRSSSEYMDNQRISSASRMSAHATKPAPMESMGPEPEALLESMGCDPAPAYESMGDSGMTPAAHENLRLQTVLSHRKLQELQQPSPFPPSPELQYLQVQPSPQQQKLQLSQTAQGTLHLSTPMNSNHSSPMGGSYQPSVPYKPATTYVPHSSKPRNRNSGPITPPTSEGLSPSASQLLQQRQRQQEFQQQLQGEEGRPISLTAKHSLQQQQELQKRLQEFYYTTNEQENTERFHQEHNSNDSGHRAGHRQQPSGSWDYHPDDSDGDYQYKEEYHTLHR</sequence>
<feature type="region of interest" description="Disordered" evidence="7">
    <location>
        <begin position="590"/>
        <end position="676"/>
    </location>
</feature>
<dbReference type="PANTHER" id="PTHR44313:SF1">
    <property type="entry name" value="DNAJ HOMOLOG SUBFAMILY C MEMBER 17"/>
    <property type="match status" value="1"/>
</dbReference>
<dbReference type="SMART" id="SM00271">
    <property type="entry name" value="DnaJ"/>
    <property type="match status" value="1"/>
</dbReference>
<feature type="compositionally biased region" description="Polar residues" evidence="7">
    <location>
        <begin position="794"/>
        <end position="805"/>
    </location>
</feature>
<dbReference type="PROSITE" id="PS50076">
    <property type="entry name" value="DNAJ_2"/>
    <property type="match status" value="1"/>
</dbReference>
<feature type="compositionally biased region" description="Polar residues" evidence="7">
    <location>
        <begin position="944"/>
        <end position="962"/>
    </location>
</feature>
<feature type="compositionally biased region" description="Basic and acidic residues" evidence="7">
    <location>
        <begin position="1045"/>
        <end position="1065"/>
    </location>
</feature>
<dbReference type="Gene3D" id="3.30.70.330">
    <property type="match status" value="1"/>
</dbReference>
<evidence type="ECO:0000259" key="8">
    <source>
        <dbReference type="PROSITE" id="PS50076"/>
    </source>
</evidence>
<name>A0AAD4DHP9_9FUNG</name>
<keyword evidence="6" id="KW-0175">Coiled coil</keyword>
<organism evidence="9 10">
    <name type="scientific">Linnemannia exigua</name>
    <dbReference type="NCBI Taxonomy" id="604196"/>
    <lineage>
        <taxon>Eukaryota</taxon>
        <taxon>Fungi</taxon>
        <taxon>Fungi incertae sedis</taxon>
        <taxon>Mucoromycota</taxon>
        <taxon>Mortierellomycotina</taxon>
        <taxon>Mortierellomycetes</taxon>
        <taxon>Mortierellales</taxon>
        <taxon>Mortierellaceae</taxon>
        <taxon>Linnemannia</taxon>
    </lineage>
</organism>
<dbReference type="Pfam" id="PF13805">
    <property type="entry name" value="Pil1"/>
    <property type="match status" value="1"/>
</dbReference>
<dbReference type="InterPro" id="IPR012677">
    <property type="entry name" value="Nucleotide-bd_a/b_plait_sf"/>
</dbReference>
<protein>
    <submittedName>
        <fullName evidence="9">DnaJ (Hsp40), sub C, member 17</fullName>
    </submittedName>
</protein>
<dbReference type="EMBL" id="JAAAIL010000212">
    <property type="protein sequence ID" value="KAG0278205.1"/>
    <property type="molecule type" value="Genomic_DNA"/>
</dbReference>
<dbReference type="InterPro" id="IPR027267">
    <property type="entry name" value="AH/BAR_dom_sf"/>
</dbReference>
<dbReference type="InterPro" id="IPR036869">
    <property type="entry name" value="J_dom_sf"/>
</dbReference>
<dbReference type="AlphaFoldDB" id="A0AAD4DHP9"/>
<proteinExistence type="predicted"/>
<dbReference type="GO" id="GO:0000390">
    <property type="term" value="P:spliceosomal complex disassembly"/>
    <property type="evidence" value="ECO:0007669"/>
    <property type="project" value="TreeGrafter"/>
</dbReference>
<feature type="region of interest" description="Disordered" evidence="7">
    <location>
        <begin position="729"/>
        <end position="1065"/>
    </location>
</feature>
<dbReference type="PROSITE" id="PS00636">
    <property type="entry name" value="DNAJ_1"/>
    <property type="match status" value="1"/>
</dbReference>
<feature type="compositionally biased region" description="Low complexity" evidence="7">
    <location>
        <begin position="963"/>
        <end position="980"/>
    </location>
</feature>
<feature type="region of interest" description="Disordered" evidence="7">
    <location>
        <begin position="245"/>
        <end position="280"/>
    </location>
</feature>
<dbReference type="GO" id="GO:0005681">
    <property type="term" value="C:spliceosomal complex"/>
    <property type="evidence" value="ECO:0007669"/>
    <property type="project" value="TreeGrafter"/>
</dbReference>
<evidence type="ECO:0000313" key="9">
    <source>
        <dbReference type="EMBL" id="KAG0278205.1"/>
    </source>
</evidence>
<evidence type="ECO:0000313" key="10">
    <source>
        <dbReference type="Proteomes" id="UP001194580"/>
    </source>
</evidence>
<keyword evidence="3" id="KW-0963">Cytoplasm</keyword>
<comment type="subcellular location">
    <subcellularLocation>
        <location evidence="2">Cytoplasm</location>
    </subcellularLocation>
    <subcellularLocation>
        <location evidence="1">Nucleus</location>
    </subcellularLocation>
</comment>
<dbReference type="InterPro" id="IPR028245">
    <property type="entry name" value="PIL1/LSP1"/>
</dbReference>
<dbReference type="Pfam" id="PF00226">
    <property type="entry name" value="DnaJ"/>
    <property type="match status" value="1"/>
</dbReference>
<evidence type="ECO:0000256" key="7">
    <source>
        <dbReference type="SAM" id="MobiDB-lite"/>
    </source>
</evidence>
<dbReference type="InterPro" id="IPR018253">
    <property type="entry name" value="DnaJ_domain_CS"/>
</dbReference>
<feature type="coiled-coil region" evidence="6">
    <location>
        <begin position="88"/>
        <end position="148"/>
    </location>
</feature>